<gene>
    <name evidence="3" type="ORF">H7C18_03475</name>
</gene>
<sequence>MKRRRRRAWGAASLLLVCAILLASCAKGEAHLTVHANGTADLDLDLSIDDGTLGLIGRSGLMDELADRLKSSGLNVRTYSEEGREGLKANRRFDLRDMDRGPLSLPDGIEAEQSGTAHFFYSTQHAVVTVDMDRLLESGGSEWAQKLTGLSGLARKLLQSQLDLDFALTAPIKPHSSNADETRDGGRTLVWHLPLSGTKTFAAAYDVPNVRRIAYAAGGLAALALIVALLLLYRRRKRKNR</sequence>
<feature type="chain" id="PRO_5038534316" description="DUF3153 domain-containing protein" evidence="2">
    <location>
        <begin position="24"/>
        <end position="241"/>
    </location>
</feature>
<keyword evidence="1" id="KW-0472">Membrane</keyword>
<reference evidence="3 4" key="1">
    <citation type="submission" date="2020-08" db="EMBL/GenBank/DDBJ databases">
        <title>Cohnella phylogeny.</title>
        <authorList>
            <person name="Dunlap C."/>
        </authorList>
    </citation>
    <scope>NUCLEOTIDE SEQUENCE [LARGE SCALE GENOMIC DNA]</scope>
    <source>
        <strain evidence="3 4">CBP 2801</strain>
    </source>
</reference>
<keyword evidence="2" id="KW-0732">Signal</keyword>
<dbReference type="RefSeq" id="WP_185127609.1">
    <property type="nucleotide sequence ID" value="NZ_JACJVO010000003.1"/>
</dbReference>
<feature type="signal peptide" evidence="2">
    <location>
        <begin position="1"/>
        <end position="23"/>
    </location>
</feature>
<evidence type="ECO:0000313" key="3">
    <source>
        <dbReference type="EMBL" id="MBB6729948.1"/>
    </source>
</evidence>
<comment type="caution">
    <text evidence="3">The sequence shown here is derived from an EMBL/GenBank/DDBJ whole genome shotgun (WGS) entry which is preliminary data.</text>
</comment>
<dbReference type="EMBL" id="JACJVO010000003">
    <property type="protein sequence ID" value="MBB6729948.1"/>
    <property type="molecule type" value="Genomic_DNA"/>
</dbReference>
<accession>A0A7X0SLJ2</accession>
<evidence type="ECO:0000256" key="2">
    <source>
        <dbReference type="SAM" id="SignalP"/>
    </source>
</evidence>
<protein>
    <recommendedName>
        <fullName evidence="5">DUF3153 domain-containing protein</fullName>
    </recommendedName>
</protein>
<evidence type="ECO:0000313" key="4">
    <source>
        <dbReference type="Proteomes" id="UP000564644"/>
    </source>
</evidence>
<keyword evidence="1" id="KW-1133">Transmembrane helix</keyword>
<dbReference type="Proteomes" id="UP000564644">
    <property type="component" value="Unassembled WGS sequence"/>
</dbReference>
<proteinExistence type="predicted"/>
<keyword evidence="1" id="KW-0812">Transmembrane</keyword>
<dbReference type="PROSITE" id="PS51257">
    <property type="entry name" value="PROKAR_LIPOPROTEIN"/>
    <property type="match status" value="1"/>
</dbReference>
<organism evidence="3 4">
    <name type="scientific">Cohnella zeiphila</name>
    <dbReference type="NCBI Taxonomy" id="2761120"/>
    <lineage>
        <taxon>Bacteria</taxon>
        <taxon>Bacillati</taxon>
        <taxon>Bacillota</taxon>
        <taxon>Bacilli</taxon>
        <taxon>Bacillales</taxon>
        <taxon>Paenibacillaceae</taxon>
        <taxon>Cohnella</taxon>
    </lineage>
</organism>
<dbReference type="AlphaFoldDB" id="A0A7X0SLJ2"/>
<evidence type="ECO:0000256" key="1">
    <source>
        <dbReference type="SAM" id="Phobius"/>
    </source>
</evidence>
<keyword evidence="4" id="KW-1185">Reference proteome</keyword>
<name>A0A7X0SLJ2_9BACL</name>
<evidence type="ECO:0008006" key="5">
    <source>
        <dbReference type="Google" id="ProtNLM"/>
    </source>
</evidence>
<feature type="transmembrane region" description="Helical" evidence="1">
    <location>
        <begin position="213"/>
        <end position="233"/>
    </location>
</feature>